<dbReference type="Gene3D" id="3.90.550.10">
    <property type="entry name" value="Spore Coat Polysaccharide Biosynthesis Protein SpsA, Chain A"/>
    <property type="match status" value="1"/>
</dbReference>
<proteinExistence type="predicted"/>
<dbReference type="Pfam" id="PF00535">
    <property type="entry name" value="Glycos_transf_2"/>
    <property type="match status" value="1"/>
</dbReference>
<dbReference type="CDD" id="cd00761">
    <property type="entry name" value="Glyco_tranf_GTA_type"/>
    <property type="match status" value="1"/>
</dbReference>
<organism evidence="2 3">
    <name type="scientific">Paraburkholderia humisilvae</name>
    <dbReference type="NCBI Taxonomy" id="627669"/>
    <lineage>
        <taxon>Bacteria</taxon>
        <taxon>Pseudomonadati</taxon>
        <taxon>Pseudomonadota</taxon>
        <taxon>Betaproteobacteria</taxon>
        <taxon>Burkholderiales</taxon>
        <taxon>Burkholderiaceae</taxon>
        <taxon>Paraburkholderia</taxon>
    </lineage>
</organism>
<sequence>MPTPHTDPVMTAPVKVSICLPTYQRPDLIGQSLDSCLAQTHTNIEVLIGDDSTDDRTRSLIEARYAADPRVRYVKNTPSLGQARNVESLFARATGDRILLIHDDDFLVGNAVERMLSAWPAHPDVQVAFGDQYVTDSRGTVLPAASEHLNRAYHRTRDVAGLQKQPGRTGLVQMFPNNGWMADADLVKRIGYREQNGVACDYVFGTEICLAAKGVYYLNEYVSYNRQTEVSITTSTRASTSASTLVAYNFLRALELPPQLEPARRLALRRMVPIVVSIYARNHAPLESLKLALSHLSAYNYGFSRRLYFHLLIMAKSLLTARTSAL</sequence>
<evidence type="ECO:0000313" key="3">
    <source>
        <dbReference type="Proteomes" id="UP000494363"/>
    </source>
</evidence>
<dbReference type="Proteomes" id="UP000494363">
    <property type="component" value="Unassembled WGS sequence"/>
</dbReference>
<evidence type="ECO:0000259" key="1">
    <source>
        <dbReference type="Pfam" id="PF00535"/>
    </source>
</evidence>
<dbReference type="PANTHER" id="PTHR22916">
    <property type="entry name" value="GLYCOSYLTRANSFERASE"/>
    <property type="match status" value="1"/>
</dbReference>
<dbReference type="InterPro" id="IPR001173">
    <property type="entry name" value="Glyco_trans_2-like"/>
</dbReference>
<gene>
    <name evidence="2" type="ORF">LMG29542_01344</name>
</gene>
<dbReference type="InterPro" id="IPR029044">
    <property type="entry name" value="Nucleotide-diphossugar_trans"/>
</dbReference>
<dbReference type="GO" id="GO:0016758">
    <property type="term" value="F:hexosyltransferase activity"/>
    <property type="evidence" value="ECO:0007669"/>
    <property type="project" value="UniProtKB-ARBA"/>
</dbReference>
<dbReference type="SUPFAM" id="SSF53448">
    <property type="entry name" value="Nucleotide-diphospho-sugar transferases"/>
    <property type="match status" value="1"/>
</dbReference>
<name>A0A6J5DBX8_9BURK</name>
<evidence type="ECO:0000313" key="2">
    <source>
        <dbReference type="EMBL" id="CAB3750821.1"/>
    </source>
</evidence>
<dbReference type="EMBL" id="CADIKH010000005">
    <property type="protein sequence ID" value="CAB3750821.1"/>
    <property type="molecule type" value="Genomic_DNA"/>
</dbReference>
<keyword evidence="3" id="KW-1185">Reference proteome</keyword>
<protein>
    <recommendedName>
        <fullName evidence="1">Glycosyltransferase 2-like domain-containing protein</fullName>
    </recommendedName>
</protein>
<feature type="domain" description="Glycosyltransferase 2-like" evidence="1">
    <location>
        <begin position="17"/>
        <end position="170"/>
    </location>
</feature>
<reference evidence="2 3" key="1">
    <citation type="submission" date="2020-04" db="EMBL/GenBank/DDBJ databases">
        <authorList>
            <person name="De Canck E."/>
        </authorList>
    </citation>
    <scope>NUCLEOTIDE SEQUENCE [LARGE SCALE GENOMIC DNA]</scope>
    <source>
        <strain evidence="2 3">LMG 29542</strain>
    </source>
</reference>
<dbReference type="AlphaFoldDB" id="A0A6J5DBX8"/>
<accession>A0A6J5DBX8</accession>
<dbReference type="PANTHER" id="PTHR22916:SF3">
    <property type="entry name" value="UDP-GLCNAC:BETAGAL BETA-1,3-N-ACETYLGLUCOSAMINYLTRANSFERASE-LIKE PROTEIN 1"/>
    <property type="match status" value="1"/>
</dbReference>